<comment type="catalytic activity">
    <reaction evidence="5">
        <text>a 3-(all-trans-polyprenyl)benzene-1,2-diol + S-adenosyl-L-methionine = a 2-methoxy-6-(all-trans-polyprenyl)phenol + S-adenosyl-L-homocysteine + H(+)</text>
        <dbReference type="Rhea" id="RHEA:31411"/>
        <dbReference type="Rhea" id="RHEA-COMP:9550"/>
        <dbReference type="Rhea" id="RHEA-COMP:9551"/>
        <dbReference type="ChEBI" id="CHEBI:15378"/>
        <dbReference type="ChEBI" id="CHEBI:57856"/>
        <dbReference type="ChEBI" id="CHEBI:59789"/>
        <dbReference type="ChEBI" id="CHEBI:62729"/>
        <dbReference type="ChEBI" id="CHEBI:62731"/>
        <dbReference type="EC" id="2.1.1.222"/>
    </reaction>
</comment>
<protein>
    <recommendedName>
        <fullName evidence="5">Ubiquinone biosynthesis O-methyltransferase</fullName>
    </recommendedName>
    <alternativeName>
        <fullName evidence="5">2-polyprenyl-6-hydroxyphenol methylase</fullName>
        <ecNumber evidence="5">2.1.1.222</ecNumber>
    </alternativeName>
    <alternativeName>
        <fullName evidence="5">3-demethylubiquinone 3-O-methyltransferase</fullName>
        <ecNumber evidence="5">2.1.1.64</ecNumber>
    </alternativeName>
</protein>
<dbReference type="GO" id="GO:0010420">
    <property type="term" value="F:polyprenyldihydroxybenzoate methyltransferase activity"/>
    <property type="evidence" value="ECO:0007669"/>
    <property type="project" value="InterPro"/>
</dbReference>
<comment type="catalytic activity">
    <reaction evidence="5">
        <text>a 3-demethylubiquinol + S-adenosyl-L-methionine = a ubiquinol + S-adenosyl-L-homocysteine + H(+)</text>
        <dbReference type="Rhea" id="RHEA:44380"/>
        <dbReference type="Rhea" id="RHEA-COMP:9566"/>
        <dbReference type="Rhea" id="RHEA-COMP:10914"/>
        <dbReference type="ChEBI" id="CHEBI:15378"/>
        <dbReference type="ChEBI" id="CHEBI:17976"/>
        <dbReference type="ChEBI" id="CHEBI:57856"/>
        <dbReference type="ChEBI" id="CHEBI:59789"/>
        <dbReference type="ChEBI" id="CHEBI:84422"/>
        <dbReference type="EC" id="2.1.1.64"/>
    </reaction>
</comment>
<sequence>MRCSTDGDAEVRKFSDLASEWWDGSSFSVLHKVNPVRVKYVLSQLDSGLSKCSLLDIGCGGGIFAESMASLGFSVTGVDPSQESIEVATAHARAAGLDIQYHCAHLDQFSANRQEVYDIVTLMEVVEHVTDLESCLNDACRLLKRGGMLFLSTLNRTLKSMALAVIAAEYILRWVPRGTHSWNKFVKPSEVCAILRAQGVVVQDISGMKYRVLRDDWCVTSGDVDVNYFLAARKP</sequence>
<dbReference type="AlphaFoldDB" id="D1AUS0"/>
<dbReference type="GO" id="GO:0102208">
    <property type="term" value="F:2-polyprenyl-6-hydroxyphenol methylase activity"/>
    <property type="evidence" value="ECO:0007669"/>
    <property type="project" value="UniProtKB-EC"/>
</dbReference>
<evidence type="ECO:0000256" key="2">
    <source>
        <dbReference type="ARBA" id="ARBA00022679"/>
    </source>
</evidence>
<evidence type="ECO:0000256" key="4">
    <source>
        <dbReference type="ARBA" id="ARBA00022691"/>
    </source>
</evidence>
<dbReference type="UniPathway" id="UPA00232"/>
<accession>D1AUS0</accession>
<dbReference type="EMBL" id="CP001759">
    <property type="protein sequence ID" value="ACZ49298.1"/>
    <property type="molecule type" value="Genomic_DNA"/>
</dbReference>
<keyword evidence="1 5" id="KW-0489">Methyltransferase</keyword>
<dbReference type="GO" id="GO:0061542">
    <property type="term" value="F:3-demethylubiquinol 3-O-methyltransferase activity"/>
    <property type="evidence" value="ECO:0007669"/>
    <property type="project" value="UniProtKB-UniRule"/>
</dbReference>
<dbReference type="HAMAP" id="MF_00472">
    <property type="entry name" value="UbiG"/>
    <property type="match status" value="1"/>
</dbReference>
<dbReference type="KEGG" id="acn:ACIS_00740"/>
<dbReference type="PANTHER" id="PTHR43464">
    <property type="entry name" value="METHYLTRANSFERASE"/>
    <property type="match status" value="1"/>
</dbReference>
<dbReference type="EC" id="2.1.1.64" evidence="5"/>
<dbReference type="CDD" id="cd02440">
    <property type="entry name" value="AdoMet_MTases"/>
    <property type="match status" value="1"/>
</dbReference>
<evidence type="ECO:0000256" key="1">
    <source>
        <dbReference type="ARBA" id="ARBA00022603"/>
    </source>
</evidence>
<dbReference type="RefSeq" id="WP_012880754.1">
    <property type="nucleotide sequence ID" value="NC_013532.1"/>
</dbReference>
<keyword evidence="6" id="KW-0830">Ubiquinone</keyword>
<gene>
    <name evidence="5 6" type="primary">ubiG</name>
    <name evidence="6" type="ordered locus">ACIS_00740</name>
</gene>
<comment type="similarity">
    <text evidence="5">Belongs to the methyltransferase superfamily. UbiG/COQ3 family.</text>
</comment>
<dbReference type="Pfam" id="PF13489">
    <property type="entry name" value="Methyltransf_23"/>
    <property type="match status" value="1"/>
</dbReference>
<name>D1AUS0_ANACI</name>
<dbReference type="Proteomes" id="UP000000630">
    <property type="component" value="Chromosome"/>
</dbReference>
<dbReference type="GO" id="GO:0032259">
    <property type="term" value="P:methylation"/>
    <property type="evidence" value="ECO:0007669"/>
    <property type="project" value="UniProtKB-KW"/>
</dbReference>
<dbReference type="SUPFAM" id="SSF53335">
    <property type="entry name" value="S-adenosyl-L-methionine-dependent methyltransferases"/>
    <property type="match status" value="1"/>
</dbReference>
<evidence type="ECO:0000256" key="3">
    <source>
        <dbReference type="ARBA" id="ARBA00022688"/>
    </source>
</evidence>
<keyword evidence="4 5" id="KW-0949">S-adenosyl-L-methionine</keyword>
<comment type="function">
    <text evidence="5">O-methyltransferase that catalyzes the 2 O-methylation steps in the ubiquinone biosynthetic pathway.</text>
</comment>
<evidence type="ECO:0000313" key="6">
    <source>
        <dbReference type="EMBL" id="ACZ49298.1"/>
    </source>
</evidence>
<dbReference type="NCBIfam" id="TIGR01983">
    <property type="entry name" value="UbiG"/>
    <property type="match status" value="1"/>
</dbReference>
<keyword evidence="2 5" id="KW-0808">Transferase</keyword>
<evidence type="ECO:0000256" key="5">
    <source>
        <dbReference type="HAMAP-Rule" id="MF_00472"/>
    </source>
</evidence>
<proteinExistence type="inferred from homology"/>
<feature type="binding site" evidence="5">
    <location>
        <position position="58"/>
    </location>
    <ligand>
        <name>S-adenosyl-L-methionine</name>
        <dbReference type="ChEBI" id="CHEBI:59789"/>
    </ligand>
</feature>
<feature type="binding site" evidence="5">
    <location>
        <position position="123"/>
    </location>
    <ligand>
        <name>S-adenosyl-L-methionine</name>
        <dbReference type="ChEBI" id="CHEBI:59789"/>
    </ligand>
</feature>
<dbReference type="EC" id="2.1.1.222" evidence="5"/>
<comment type="pathway">
    <text evidence="5">Cofactor biosynthesis; ubiquinone biosynthesis.</text>
</comment>
<evidence type="ECO:0000313" key="7">
    <source>
        <dbReference type="Proteomes" id="UP000000630"/>
    </source>
</evidence>
<dbReference type="Gene3D" id="3.40.50.150">
    <property type="entry name" value="Vaccinia Virus protein VP39"/>
    <property type="match status" value="1"/>
</dbReference>
<keyword evidence="3 5" id="KW-0831">Ubiquinone biosynthesis</keyword>
<dbReference type="OrthoDB" id="9801538at2"/>
<feature type="binding site" evidence="5">
    <location>
        <position position="37"/>
    </location>
    <ligand>
        <name>S-adenosyl-L-methionine</name>
        <dbReference type="ChEBI" id="CHEBI:59789"/>
    </ligand>
</feature>
<feature type="binding site" evidence="5">
    <location>
        <position position="79"/>
    </location>
    <ligand>
        <name>S-adenosyl-L-methionine</name>
        <dbReference type="ChEBI" id="CHEBI:59789"/>
    </ligand>
</feature>
<dbReference type="InterPro" id="IPR029063">
    <property type="entry name" value="SAM-dependent_MTases_sf"/>
</dbReference>
<keyword evidence="7" id="KW-1185">Reference proteome</keyword>
<dbReference type="PANTHER" id="PTHR43464:SF19">
    <property type="entry name" value="UBIQUINONE BIOSYNTHESIS O-METHYLTRANSFERASE, MITOCHONDRIAL"/>
    <property type="match status" value="1"/>
</dbReference>
<dbReference type="STRING" id="574556.ACIS_00740"/>
<reference evidence="6 7" key="1">
    <citation type="journal article" date="2010" name="J. Bacteriol.">
        <title>Complete genome sequence of Anaplasma marginale subsp. centrale.</title>
        <authorList>
            <person name="Herndon D.R."/>
            <person name="Palmer G.H."/>
            <person name="Shkap V."/>
            <person name="Knowles D.P. Jr."/>
            <person name="Brayton K.A."/>
        </authorList>
    </citation>
    <scope>NUCLEOTIDE SEQUENCE [LARGE SCALE GENOMIC DNA]</scope>
    <source>
        <strain evidence="6 7">Israel</strain>
    </source>
</reference>
<dbReference type="HOGENOM" id="CLU_042432_0_0_5"/>
<dbReference type="eggNOG" id="COG2227">
    <property type="taxonomic scope" value="Bacteria"/>
</dbReference>
<dbReference type="InterPro" id="IPR010233">
    <property type="entry name" value="UbiG_MeTrfase"/>
</dbReference>
<organism evidence="6 7">
    <name type="scientific">Anaplasma centrale (strain Israel)</name>
    <name type="common">Anaplasma marginale subsp. centrale (strain Israel)</name>
    <dbReference type="NCBI Taxonomy" id="574556"/>
    <lineage>
        <taxon>Bacteria</taxon>
        <taxon>Pseudomonadati</taxon>
        <taxon>Pseudomonadota</taxon>
        <taxon>Alphaproteobacteria</taxon>
        <taxon>Rickettsiales</taxon>
        <taxon>Anaplasmataceae</taxon>
        <taxon>Anaplasma</taxon>
    </lineage>
</organism>